<dbReference type="InterPro" id="IPR050345">
    <property type="entry name" value="Aliph_Amidase/BUP"/>
</dbReference>
<dbReference type="PANTHER" id="PTHR43674">
    <property type="entry name" value="NITRILASE C965.09-RELATED"/>
    <property type="match status" value="1"/>
</dbReference>
<dbReference type="PANTHER" id="PTHR43674:SF2">
    <property type="entry name" value="BETA-UREIDOPROPIONASE"/>
    <property type="match status" value="1"/>
</dbReference>
<dbReference type="InterPro" id="IPR036526">
    <property type="entry name" value="C-N_Hydrolase_sf"/>
</dbReference>
<accession>A0A089HU13</accession>
<evidence type="ECO:0000256" key="1">
    <source>
        <dbReference type="ARBA" id="ARBA00022801"/>
    </source>
</evidence>
<dbReference type="eggNOG" id="COG0388">
    <property type="taxonomic scope" value="Bacteria"/>
</dbReference>
<evidence type="ECO:0000313" key="3">
    <source>
        <dbReference type="EMBL" id="AIQ14572.1"/>
    </source>
</evidence>
<dbReference type="SUPFAM" id="SSF56317">
    <property type="entry name" value="Carbon-nitrogen hydrolase"/>
    <property type="match status" value="1"/>
</dbReference>
<sequence length="280" mass="30694">MFEMRNSGFKGGRGLATVKLALVQFESALMDVAANVRRGLEFVEQASRQGADLIVFPELCITGYNTDVIGDRYHELAEDTGGPTVQAFREAARAHNINIVLGMALKLDEGGTANGAVIIDRTGAVAGTYSKVHLWEDERKYFEPGDVCSPYELDFGKLGVLICYDAGFPEAARTLALQGAKLIVTPSAFSIEDKHRWDIYYPARALENTCFVAGINGVGGDLRLFGNNKLANPKGELIVSGHLNEEDMQVLEINLDEADECSKLTPYLRDLRMDTYGYQA</sequence>
<dbReference type="KEGG" id="pdu:PDUR_23785"/>
<dbReference type="Gene3D" id="3.60.110.10">
    <property type="entry name" value="Carbon-nitrogen hydrolase"/>
    <property type="match status" value="1"/>
</dbReference>
<proteinExistence type="predicted"/>
<dbReference type="InterPro" id="IPR003010">
    <property type="entry name" value="C-N_Hydrolase"/>
</dbReference>
<evidence type="ECO:0000259" key="2">
    <source>
        <dbReference type="PROSITE" id="PS50263"/>
    </source>
</evidence>
<name>A0A089HU13_PAEDU</name>
<reference evidence="3 4" key="1">
    <citation type="submission" date="2014-08" db="EMBL/GenBank/DDBJ databases">
        <title>Comparative genomics of the Paenibacillus odorifer group.</title>
        <authorList>
            <person name="den Bakker H.C."/>
            <person name="Tsai Y.-C."/>
            <person name="Martin N."/>
            <person name="Korlach J."/>
            <person name="Wiedmann M."/>
        </authorList>
    </citation>
    <scope>NUCLEOTIDE SEQUENCE [LARGE SCALE GENOMIC DNA]</scope>
    <source>
        <strain evidence="3 4">DSM 1735</strain>
    </source>
</reference>
<dbReference type="EMBL" id="CP009288">
    <property type="protein sequence ID" value="AIQ14572.1"/>
    <property type="molecule type" value="Genomic_DNA"/>
</dbReference>
<dbReference type="Pfam" id="PF00795">
    <property type="entry name" value="CN_hydrolase"/>
    <property type="match status" value="1"/>
</dbReference>
<feature type="domain" description="CN hydrolase" evidence="2">
    <location>
        <begin position="18"/>
        <end position="255"/>
    </location>
</feature>
<gene>
    <name evidence="3" type="ORF">PDUR_23785</name>
</gene>
<evidence type="ECO:0000313" key="4">
    <source>
        <dbReference type="Proteomes" id="UP000029409"/>
    </source>
</evidence>
<dbReference type="STRING" id="44251.PDUR_23785"/>
<dbReference type="Proteomes" id="UP000029409">
    <property type="component" value="Chromosome"/>
</dbReference>
<keyword evidence="4" id="KW-1185">Reference proteome</keyword>
<keyword evidence="1" id="KW-0378">Hydrolase</keyword>
<dbReference type="PROSITE" id="PS50263">
    <property type="entry name" value="CN_HYDROLASE"/>
    <property type="match status" value="1"/>
</dbReference>
<dbReference type="AlphaFoldDB" id="A0A089HU13"/>
<protein>
    <recommendedName>
        <fullName evidence="2">CN hydrolase domain-containing protein</fullName>
    </recommendedName>
</protein>
<organism evidence="3 4">
    <name type="scientific">Paenibacillus durus</name>
    <name type="common">Paenibacillus azotofixans</name>
    <dbReference type="NCBI Taxonomy" id="44251"/>
    <lineage>
        <taxon>Bacteria</taxon>
        <taxon>Bacillati</taxon>
        <taxon>Bacillota</taxon>
        <taxon>Bacilli</taxon>
        <taxon>Bacillales</taxon>
        <taxon>Paenibacillaceae</taxon>
        <taxon>Paenibacillus</taxon>
    </lineage>
</organism>
<dbReference type="GO" id="GO:0016811">
    <property type="term" value="F:hydrolase activity, acting on carbon-nitrogen (but not peptide) bonds, in linear amides"/>
    <property type="evidence" value="ECO:0007669"/>
    <property type="project" value="TreeGrafter"/>
</dbReference>